<accession>A0A5N6LRE7</accession>
<dbReference type="CDD" id="cd04476">
    <property type="entry name" value="RPA1_DBD_C"/>
    <property type="match status" value="1"/>
</dbReference>
<dbReference type="InterPro" id="IPR012340">
    <property type="entry name" value="NA-bd_OB-fold"/>
</dbReference>
<evidence type="ECO:0000259" key="7">
    <source>
        <dbReference type="Pfam" id="PF08646"/>
    </source>
</evidence>
<dbReference type="EMBL" id="SZYD01000018">
    <property type="protein sequence ID" value="KAD2804143.1"/>
    <property type="molecule type" value="Genomic_DNA"/>
</dbReference>
<reference evidence="8 9" key="1">
    <citation type="submission" date="2019-05" db="EMBL/GenBank/DDBJ databases">
        <title>Mikania micrantha, genome provides insights into the molecular mechanism of rapid growth.</title>
        <authorList>
            <person name="Liu B."/>
        </authorList>
    </citation>
    <scope>NUCLEOTIDE SEQUENCE [LARGE SCALE GENOMIC DNA]</scope>
    <source>
        <strain evidence="8">NLD-2019</strain>
        <tissue evidence="8">Leaf</tissue>
    </source>
</reference>
<comment type="similarity">
    <text evidence="1">Belongs to the replication factor A protein 1 family.</text>
</comment>
<evidence type="ECO:0000256" key="5">
    <source>
        <dbReference type="ARBA" id="ARBA00023125"/>
    </source>
</evidence>
<evidence type="ECO:0000256" key="3">
    <source>
        <dbReference type="ARBA" id="ARBA00022771"/>
    </source>
</evidence>
<evidence type="ECO:0000313" key="8">
    <source>
        <dbReference type="EMBL" id="KAD2804143.1"/>
    </source>
</evidence>
<dbReference type="GO" id="GO:0003677">
    <property type="term" value="F:DNA binding"/>
    <property type="evidence" value="ECO:0007669"/>
    <property type="project" value="UniProtKB-KW"/>
</dbReference>
<dbReference type="PANTHER" id="PTHR47165:SF4">
    <property type="entry name" value="OS03G0429900 PROTEIN"/>
    <property type="match status" value="1"/>
</dbReference>
<dbReference type="GO" id="GO:0008270">
    <property type="term" value="F:zinc ion binding"/>
    <property type="evidence" value="ECO:0007669"/>
    <property type="project" value="UniProtKB-KW"/>
</dbReference>
<sequence>MAVVPRTTSLKIGKRATFEELLHSDIPTYYFNFTSYNGLKSHMNNHKLLTDYIGRVEKIRTVITKSRKQLTKILIEDERFKHLQTPTIHSQEKRITIEELLNITLEKHTQFTCMASITNILNYGTWYYALCSYCTKKVYPEEHNLVCEDHGTIIEPKYMYRVNATVTDETSTTSMVFFNEAMTSILNISCADMVIIHGHSDPKIIPTPLLSMRGIPMILQITLKKDGTISVHKAVQTIGIAKTSTTLEMDAPTTTMTITKSKRQVQHQKGALNQKPCKKKIKR</sequence>
<dbReference type="PANTHER" id="PTHR47165">
    <property type="entry name" value="OS03G0429900 PROTEIN"/>
    <property type="match status" value="1"/>
</dbReference>
<dbReference type="OrthoDB" id="1746654at2759"/>
<dbReference type="InterPro" id="IPR013955">
    <property type="entry name" value="Rep_factor-A_C"/>
</dbReference>
<keyword evidence="4" id="KW-0862">Zinc</keyword>
<comment type="caution">
    <text evidence="8">The sequence shown here is derived from an EMBL/GenBank/DDBJ whole genome shotgun (WGS) entry which is preliminary data.</text>
</comment>
<evidence type="ECO:0000256" key="6">
    <source>
        <dbReference type="SAM" id="MobiDB-lite"/>
    </source>
</evidence>
<proteinExistence type="inferred from homology"/>
<dbReference type="Proteomes" id="UP000326396">
    <property type="component" value="Linkage Group LG8"/>
</dbReference>
<feature type="region of interest" description="Disordered" evidence="6">
    <location>
        <begin position="260"/>
        <end position="283"/>
    </location>
</feature>
<feature type="domain" description="Replication factor A C-terminal" evidence="7">
    <location>
        <begin position="111"/>
        <end position="198"/>
    </location>
</feature>
<dbReference type="SUPFAM" id="SSF50249">
    <property type="entry name" value="Nucleic acid-binding proteins"/>
    <property type="match status" value="1"/>
</dbReference>
<name>A0A5N6LRE7_9ASTR</name>
<dbReference type="InterPro" id="IPR047192">
    <property type="entry name" value="Euk_RPA1_DBD_C"/>
</dbReference>
<organism evidence="8 9">
    <name type="scientific">Mikania micrantha</name>
    <name type="common">bitter vine</name>
    <dbReference type="NCBI Taxonomy" id="192012"/>
    <lineage>
        <taxon>Eukaryota</taxon>
        <taxon>Viridiplantae</taxon>
        <taxon>Streptophyta</taxon>
        <taxon>Embryophyta</taxon>
        <taxon>Tracheophyta</taxon>
        <taxon>Spermatophyta</taxon>
        <taxon>Magnoliopsida</taxon>
        <taxon>eudicotyledons</taxon>
        <taxon>Gunneridae</taxon>
        <taxon>Pentapetalae</taxon>
        <taxon>asterids</taxon>
        <taxon>campanulids</taxon>
        <taxon>Asterales</taxon>
        <taxon>Asteraceae</taxon>
        <taxon>Asteroideae</taxon>
        <taxon>Heliantheae alliance</taxon>
        <taxon>Eupatorieae</taxon>
        <taxon>Mikania</taxon>
    </lineage>
</organism>
<keyword evidence="5" id="KW-0238">DNA-binding</keyword>
<gene>
    <name evidence="8" type="ORF">E3N88_37520</name>
</gene>
<protein>
    <recommendedName>
        <fullName evidence="7">Replication factor A C-terminal domain-containing protein</fullName>
    </recommendedName>
</protein>
<keyword evidence="9" id="KW-1185">Reference proteome</keyword>
<evidence type="ECO:0000256" key="1">
    <source>
        <dbReference type="ARBA" id="ARBA00005690"/>
    </source>
</evidence>
<dbReference type="Gene3D" id="2.40.50.140">
    <property type="entry name" value="Nucleic acid-binding proteins"/>
    <property type="match status" value="1"/>
</dbReference>
<dbReference type="AlphaFoldDB" id="A0A5N6LRE7"/>
<evidence type="ECO:0000256" key="2">
    <source>
        <dbReference type="ARBA" id="ARBA00022723"/>
    </source>
</evidence>
<evidence type="ECO:0000313" key="9">
    <source>
        <dbReference type="Proteomes" id="UP000326396"/>
    </source>
</evidence>
<keyword evidence="3" id="KW-0863">Zinc-finger</keyword>
<dbReference type="Pfam" id="PF08646">
    <property type="entry name" value="Rep_fac-A_C"/>
    <property type="match status" value="1"/>
</dbReference>
<keyword evidence="2" id="KW-0479">Metal-binding</keyword>
<evidence type="ECO:0000256" key="4">
    <source>
        <dbReference type="ARBA" id="ARBA00022833"/>
    </source>
</evidence>